<organism evidence="1">
    <name type="scientific">marine sediment metagenome</name>
    <dbReference type="NCBI Taxonomy" id="412755"/>
    <lineage>
        <taxon>unclassified sequences</taxon>
        <taxon>metagenomes</taxon>
        <taxon>ecological metagenomes</taxon>
    </lineage>
</organism>
<accession>A0A0F8Z6S7</accession>
<comment type="caution">
    <text evidence="1">The sequence shown here is derived from an EMBL/GenBank/DDBJ whole genome shotgun (WGS) entry which is preliminary data.</text>
</comment>
<evidence type="ECO:0000313" key="1">
    <source>
        <dbReference type="EMBL" id="KKK89448.1"/>
    </source>
</evidence>
<dbReference type="AlphaFoldDB" id="A0A0F8Z6S7"/>
<dbReference type="EMBL" id="LAZR01049522">
    <property type="protein sequence ID" value="KKK89448.1"/>
    <property type="molecule type" value="Genomic_DNA"/>
</dbReference>
<sequence length="71" mass="8227">AEGDGIIVKYFDERVLKAEAIKRVKACKAPVDFSRSDRCGSREALDRFPHNHCEVCQREIWFNNITEEDLT</sequence>
<feature type="non-terminal residue" evidence="1">
    <location>
        <position position="1"/>
    </location>
</feature>
<name>A0A0F8Z6S7_9ZZZZ</name>
<proteinExistence type="predicted"/>
<protein>
    <submittedName>
        <fullName evidence="1">Uncharacterized protein</fullName>
    </submittedName>
</protein>
<gene>
    <name evidence="1" type="ORF">LCGC14_2732960</name>
</gene>
<reference evidence="1" key="1">
    <citation type="journal article" date="2015" name="Nature">
        <title>Complex archaea that bridge the gap between prokaryotes and eukaryotes.</title>
        <authorList>
            <person name="Spang A."/>
            <person name="Saw J.H."/>
            <person name="Jorgensen S.L."/>
            <person name="Zaremba-Niedzwiedzka K."/>
            <person name="Martijn J."/>
            <person name="Lind A.E."/>
            <person name="van Eijk R."/>
            <person name="Schleper C."/>
            <person name="Guy L."/>
            <person name="Ettema T.J."/>
        </authorList>
    </citation>
    <scope>NUCLEOTIDE SEQUENCE</scope>
</reference>